<name>A0AA35KNM0_9SAUR</name>
<evidence type="ECO:0000313" key="3">
    <source>
        <dbReference type="Proteomes" id="UP001178461"/>
    </source>
</evidence>
<dbReference type="EMBL" id="OX395133">
    <property type="protein sequence ID" value="CAI5781506.1"/>
    <property type="molecule type" value="Genomic_DNA"/>
</dbReference>
<accession>A0AA35KNM0</accession>
<proteinExistence type="predicted"/>
<feature type="region of interest" description="Disordered" evidence="1">
    <location>
        <begin position="82"/>
        <end position="104"/>
    </location>
</feature>
<keyword evidence="3" id="KW-1185">Reference proteome</keyword>
<organism evidence="2 3">
    <name type="scientific">Podarcis lilfordi</name>
    <name type="common">Lilford's wall lizard</name>
    <dbReference type="NCBI Taxonomy" id="74358"/>
    <lineage>
        <taxon>Eukaryota</taxon>
        <taxon>Metazoa</taxon>
        <taxon>Chordata</taxon>
        <taxon>Craniata</taxon>
        <taxon>Vertebrata</taxon>
        <taxon>Euteleostomi</taxon>
        <taxon>Lepidosauria</taxon>
        <taxon>Squamata</taxon>
        <taxon>Bifurcata</taxon>
        <taxon>Unidentata</taxon>
        <taxon>Episquamata</taxon>
        <taxon>Laterata</taxon>
        <taxon>Lacertibaenia</taxon>
        <taxon>Lacertidae</taxon>
        <taxon>Podarcis</taxon>
    </lineage>
</organism>
<evidence type="ECO:0000256" key="1">
    <source>
        <dbReference type="SAM" id="MobiDB-lite"/>
    </source>
</evidence>
<reference evidence="2" key="1">
    <citation type="submission" date="2022-12" db="EMBL/GenBank/DDBJ databases">
        <authorList>
            <person name="Alioto T."/>
            <person name="Alioto T."/>
            <person name="Gomez Garrido J."/>
        </authorList>
    </citation>
    <scope>NUCLEOTIDE SEQUENCE</scope>
</reference>
<gene>
    <name evidence="2" type="ORF">PODLI_1B008914</name>
</gene>
<protein>
    <submittedName>
        <fullName evidence="2">Uncharacterized protein</fullName>
    </submittedName>
</protein>
<evidence type="ECO:0000313" key="2">
    <source>
        <dbReference type="EMBL" id="CAI5781506.1"/>
    </source>
</evidence>
<dbReference type="AlphaFoldDB" id="A0AA35KNM0"/>
<sequence>MLLLPAAADSPRYLPYIGFPTPKSDKSSVPLPHKHSLCLAPSLPPSPGVLIRSSMRTEAPRRSYHWLARKEEQRKFTLERQLSAAAKQGKEIPSPNHSNKAEVK</sequence>
<dbReference type="Proteomes" id="UP001178461">
    <property type="component" value="Chromosome 8"/>
</dbReference>